<accession>A0A2U1TGL0</accession>
<dbReference type="Proteomes" id="UP000244962">
    <property type="component" value="Unassembled WGS sequence"/>
</dbReference>
<sequence length="92" mass="10190">MTRNDVSRATSVTAVRAARDGHMESWDLLVRSLGQDSPLAADTFTWNGPVDRGVILRQLEVVLGRVDLMIDPDATHLSEGHAIFRVHANREV</sequence>
<evidence type="ECO:0000313" key="1">
    <source>
        <dbReference type="EMBL" id="PWC08031.1"/>
    </source>
</evidence>
<evidence type="ECO:0000313" key="2">
    <source>
        <dbReference type="Proteomes" id="UP000244962"/>
    </source>
</evidence>
<gene>
    <name evidence="1" type="ORF">DF223_01355</name>
</gene>
<protein>
    <submittedName>
        <fullName evidence="1">Uncharacterized protein</fullName>
    </submittedName>
</protein>
<keyword evidence="2" id="KW-1185">Reference proteome</keyword>
<dbReference type="EMBL" id="QEFB01000001">
    <property type="protein sequence ID" value="PWC08031.1"/>
    <property type="molecule type" value="Genomic_DNA"/>
</dbReference>
<dbReference type="AlphaFoldDB" id="A0A2U1TGL0"/>
<reference evidence="2" key="1">
    <citation type="submission" date="2018-04" db="EMBL/GenBank/DDBJ databases">
        <authorList>
            <person name="Liu S."/>
            <person name="Wang Z."/>
            <person name="Li J."/>
        </authorList>
    </citation>
    <scope>NUCLEOTIDE SEQUENCE [LARGE SCALE GENOMIC DNA]</scope>
    <source>
        <strain evidence="2">622</strain>
    </source>
</reference>
<proteinExistence type="predicted"/>
<organism evidence="1 2">
    <name type="scientific">Mycetocola zhujimingii</name>
    <dbReference type="NCBI Taxonomy" id="2079792"/>
    <lineage>
        <taxon>Bacteria</taxon>
        <taxon>Bacillati</taxon>
        <taxon>Actinomycetota</taxon>
        <taxon>Actinomycetes</taxon>
        <taxon>Micrococcales</taxon>
        <taxon>Microbacteriaceae</taxon>
        <taxon>Mycetocola</taxon>
    </lineage>
</organism>
<comment type="caution">
    <text evidence="1">The sequence shown here is derived from an EMBL/GenBank/DDBJ whole genome shotgun (WGS) entry which is preliminary data.</text>
</comment>
<name>A0A2U1TGL0_9MICO</name>